<dbReference type="GO" id="GO:0070694">
    <property type="term" value="F:5-hydroxymethyl-dUMP N-hydrolase activity"/>
    <property type="evidence" value="ECO:0007669"/>
    <property type="project" value="TreeGrafter"/>
</dbReference>
<dbReference type="Pfam" id="PF05014">
    <property type="entry name" value="Nuc_deoxyrib_tr"/>
    <property type="match status" value="1"/>
</dbReference>
<dbReference type="SUPFAM" id="SSF52309">
    <property type="entry name" value="N-(deoxy)ribosyltransferase-like"/>
    <property type="match status" value="1"/>
</dbReference>
<dbReference type="InterPro" id="IPR051239">
    <property type="entry name" value="2'-dNMP_N-hydrolase"/>
</dbReference>
<dbReference type="PANTHER" id="PTHR15364">
    <property type="entry name" value="2'-DEOXYNUCLEOSIDE 5'-PHOSPHATE N-HYDROLASE 1"/>
    <property type="match status" value="1"/>
</dbReference>
<dbReference type="PANTHER" id="PTHR15364:SF0">
    <property type="entry name" value="2'-DEOXYNUCLEOSIDE 5'-PHOSPHATE N-HYDROLASE 1"/>
    <property type="match status" value="1"/>
</dbReference>
<accession>A0AAE4MBB3</accession>
<name>A0AAE4MBB3_9EURY</name>
<dbReference type="EMBL" id="JAWDKA010000001">
    <property type="protein sequence ID" value="MDV0440985.1"/>
    <property type="molecule type" value="Genomic_DNA"/>
</dbReference>
<evidence type="ECO:0000313" key="1">
    <source>
        <dbReference type="EMBL" id="MDV0440985.1"/>
    </source>
</evidence>
<dbReference type="Proteomes" id="UP001273136">
    <property type="component" value="Unassembled WGS sequence"/>
</dbReference>
<dbReference type="RefSeq" id="WP_338093379.1">
    <property type="nucleotide sequence ID" value="NZ_JAWDKA010000001.1"/>
</dbReference>
<reference evidence="1" key="1">
    <citation type="submission" date="2023-06" db="EMBL/GenBank/DDBJ databases">
        <title>Genome sequence of Methancorpusculaceae sp. Ag1.</title>
        <authorList>
            <person name="Protasov E."/>
            <person name="Platt K."/>
            <person name="Poehlein A."/>
            <person name="Daniel R."/>
            <person name="Brune A."/>
        </authorList>
    </citation>
    <scope>NUCLEOTIDE SEQUENCE</scope>
    <source>
        <strain evidence="1">Ag1</strain>
    </source>
</reference>
<dbReference type="Gene3D" id="3.40.50.450">
    <property type="match status" value="1"/>
</dbReference>
<evidence type="ECO:0008006" key="3">
    <source>
        <dbReference type="Google" id="ProtNLM"/>
    </source>
</evidence>
<dbReference type="AlphaFoldDB" id="A0AAE4MBB3"/>
<organism evidence="1 2">
    <name type="scientific">Methanorbis furvi</name>
    <dbReference type="NCBI Taxonomy" id="3028299"/>
    <lineage>
        <taxon>Archaea</taxon>
        <taxon>Methanobacteriati</taxon>
        <taxon>Methanobacteriota</taxon>
        <taxon>Stenosarchaea group</taxon>
        <taxon>Methanomicrobia</taxon>
        <taxon>Methanomicrobiales</taxon>
        <taxon>Methanocorpusculaceae</taxon>
        <taxon>Methanorbis</taxon>
    </lineage>
</organism>
<dbReference type="GO" id="GO:0009159">
    <property type="term" value="P:deoxyribonucleoside monophosphate catabolic process"/>
    <property type="evidence" value="ECO:0007669"/>
    <property type="project" value="TreeGrafter"/>
</dbReference>
<protein>
    <recommendedName>
        <fullName evidence="3">Nucleoside 2-deoxyribosyltransferase</fullName>
    </recommendedName>
</protein>
<keyword evidence="2" id="KW-1185">Reference proteome</keyword>
<dbReference type="InterPro" id="IPR007710">
    <property type="entry name" value="Nucleoside_deoxyribTrfase"/>
</dbReference>
<evidence type="ECO:0000313" key="2">
    <source>
        <dbReference type="Proteomes" id="UP001273136"/>
    </source>
</evidence>
<proteinExistence type="predicted"/>
<gene>
    <name evidence="1" type="ORF">McpAg1_01640</name>
</gene>
<comment type="caution">
    <text evidence="1">The sequence shown here is derived from an EMBL/GenBank/DDBJ whole genome shotgun (WGS) entry which is preliminary data.</text>
</comment>
<sequence length="272" mass="30306">MYVLASPCILNEKLRAEGITTDADRAVWAAAVARCRRFSIEIIPLPCPETLFLGVPRTPGSFLDRLNVPEFSVLLERLEADVRALIAERGEAPLAIIGVNSSPTCGISTTYYSDEKSAGPGVFLKRFSDIPLIDVRQFAQYRIYLAAPLFSEAQRVYNQALADLLSSRCYDVHLPQKLDTAESRGEGREEFIYHQNLSDLRDSDIVVAVIDGSDADSGTAWEMGYATALGKRVIAVRTDFRQYSERELVNLMLEMEAEVVRSSEELMALLFL</sequence>